<name>A0ABT6AD30_9ACTN</name>
<accession>A0ABT6AD30</accession>
<keyword evidence="3" id="KW-1185">Reference proteome</keyword>
<feature type="region of interest" description="Disordered" evidence="1">
    <location>
        <begin position="1"/>
        <end position="33"/>
    </location>
</feature>
<dbReference type="RefSeq" id="WP_276111309.1">
    <property type="nucleotide sequence ID" value="NZ_JARJBB010000015.1"/>
</dbReference>
<reference evidence="2 3" key="1">
    <citation type="submission" date="2023-03" db="EMBL/GenBank/DDBJ databases">
        <title>Draft genome sequence of Streptomyces sp. K1PA1 isolated from peat swamp forest in Thailand.</title>
        <authorList>
            <person name="Klaysubun C."/>
            <person name="Duangmal K."/>
        </authorList>
    </citation>
    <scope>NUCLEOTIDE SEQUENCE [LARGE SCALE GENOMIC DNA]</scope>
    <source>
        <strain evidence="2 3">K1PA1</strain>
    </source>
</reference>
<feature type="compositionally biased region" description="Basic and acidic residues" evidence="1">
    <location>
        <begin position="1"/>
        <end position="14"/>
    </location>
</feature>
<sequence>MSVRNDDDAPEHLDMVATPDGGRGILSGGRSTHGDGALDPAGILLLSGSTVRFDGSGPRVRLGHLHGITAQHNLLVTLQFAVAGLVRLQARVVSN</sequence>
<organism evidence="2 3">
    <name type="scientific">Streptomyces tropicalis</name>
    <dbReference type="NCBI Taxonomy" id="3034234"/>
    <lineage>
        <taxon>Bacteria</taxon>
        <taxon>Bacillati</taxon>
        <taxon>Actinomycetota</taxon>
        <taxon>Actinomycetes</taxon>
        <taxon>Kitasatosporales</taxon>
        <taxon>Streptomycetaceae</taxon>
        <taxon>Streptomyces</taxon>
    </lineage>
</organism>
<gene>
    <name evidence="2" type="ORF">P3H78_24495</name>
</gene>
<dbReference type="Proteomes" id="UP001221150">
    <property type="component" value="Unassembled WGS sequence"/>
</dbReference>
<proteinExistence type="predicted"/>
<evidence type="ECO:0000313" key="3">
    <source>
        <dbReference type="Proteomes" id="UP001221150"/>
    </source>
</evidence>
<protein>
    <submittedName>
        <fullName evidence="2">Uncharacterized protein</fullName>
    </submittedName>
</protein>
<dbReference type="EMBL" id="JARJBB010000015">
    <property type="protein sequence ID" value="MDF3301730.1"/>
    <property type="molecule type" value="Genomic_DNA"/>
</dbReference>
<evidence type="ECO:0000313" key="2">
    <source>
        <dbReference type="EMBL" id="MDF3301730.1"/>
    </source>
</evidence>
<comment type="caution">
    <text evidence="2">The sequence shown here is derived from an EMBL/GenBank/DDBJ whole genome shotgun (WGS) entry which is preliminary data.</text>
</comment>
<evidence type="ECO:0000256" key="1">
    <source>
        <dbReference type="SAM" id="MobiDB-lite"/>
    </source>
</evidence>